<proteinExistence type="predicted"/>
<organism evidence="1 2">
    <name type="scientific">Zasmidium cellare</name>
    <name type="common">Wine cellar mold</name>
    <name type="synonym">Racodium cellare</name>
    <dbReference type="NCBI Taxonomy" id="395010"/>
    <lineage>
        <taxon>Eukaryota</taxon>
        <taxon>Fungi</taxon>
        <taxon>Dikarya</taxon>
        <taxon>Ascomycota</taxon>
        <taxon>Pezizomycotina</taxon>
        <taxon>Dothideomycetes</taxon>
        <taxon>Dothideomycetidae</taxon>
        <taxon>Mycosphaerellales</taxon>
        <taxon>Mycosphaerellaceae</taxon>
        <taxon>Zasmidium</taxon>
    </lineage>
</organism>
<name>A0ABR0EZX5_ZASCE</name>
<dbReference type="EMBL" id="JAXOVC010000001">
    <property type="protein sequence ID" value="KAK4506755.1"/>
    <property type="molecule type" value="Genomic_DNA"/>
</dbReference>
<evidence type="ECO:0008006" key="3">
    <source>
        <dbReference type="Google" id="ProtNLM"/>
    </source>
</evidence>
<evidence type="ECO:0000313" key="2">
    <source>
        <dbReference type="Proteomes" id="UP001305779"/>
    </source>
</evidence>
<dbReference type="InterPro" id="IPR027417">
    <property type="entry name" value="P-loop_NTPase"/>
</dbReference>
<gene>
    <name evidence="1" type="ORF">PRZ48_000488</name>
</gene>
<comment type="caution">
    <text evidence="1">The sequence shown here is derived from an EMBL/GenBank/DDBJ whole genome shotgun (WGS) entry which is preliminary data.</text>
</comment>
<sequence length="307" mass="35425">MAPTNDRKNVLLLTSARTRSNLVFRWICTSPDVHPIQYPFAPTTRYGKPENCLLHHMRHSEERRQELVQWHDGQDTPQDSVALVEKNLRAADEEGKVGVVIDQWDHLVRVPEGLEILRQEEVVLPQNPTWLPDEMLTSTTTIILIRHPAAVVDSIYRLLFAVARKYGLDDEDFHLVSTARAHRLLFDLFTSRGLKPIVLDSWDVVTNPARIQGVLEEKLGIRGMSDVWKPKTEEELARMHPRTLGATRVANESSGIQRVESDKASEMEGKDFFVQWKEKYGERVAKQLQAYVDLNLPHYEYLRKFKV</sequence>
<dbReference type="Gene3D" id="3.40.50.300">
    <property type="entry name" value="P-loop containing nucleotide triphosphate hydrolases"/>
    <property type="match status" value="1"/>
</dbReference>
<reference evidence="1 2" key="1">
    <citation type="journal article" date="2023" name="G3 (Bethesda)">
        <title>A chromosome-level genome assembly of Zasmidium syzygii isolated from banana leaves.</title>
        <authorList>
            <person name="van Westerhoven A.C."/>
            <person name="Mehrabi R."/>
            <person name="Talebi R."/>
            <person name="Steentjes M.B.F."/>
            <person name="Corcolon B."/>
            <person name="Chong P.A."/>
            <person name="Kema G.H.J."/>
            <person name="Seidl M.F."/>
        </authorList>
    </citation>
    <scope>NUCLEOTIDE SEQUENCE [LARGE SCALE GENOMIC DNA]</scope>
    <source>
        <strain evidence="1 2">P124</strain>
    </source>
</reference>
<accession>A0ABR0EZX5</accession>
<keyword evidence="2" id="KW-1185">Reference proteome</keyword>
<dbReference type="SUPFAM" id="SSF52540">
    <property type="entry name" value="P-loop containing nucleoside triphosphate hydrolases"/>
    <property type="match status" value="1"/>
</dbReference>
<dbReference type="Proteomes" id="UP001305779">
    <property type="component" value="Unassembled WGS sequence"/>
</dbReference>
<evidence type="ECO:0000313" key="1">
    <source>
        <dbReference type="EMBL" id="KAK4506755.1"/>
    </source>
</evidence>
<protein>
    <recommendedName>
        <fullName evidence="3">Sulfotransferase domain-containing protein</fullName>
    </recommendedName>
</protein>